<evidence type="ECO:0000313" key="2">
    <source>
        <dbReference type="Proteomes" id="UP001519460"/>
    </source>
</evidence>
<keyword evidence="2" id="KW-1185">Reference proteome</keyword>
<evidence type="ECO:0000313" key="1">
    <source>
        <dbReference type="EMBL" id="KAK7499354.1"/>
    </source>
</evidence>
<dbReference type="EMBL" id="JACVVK020000044">
    <property type="protein sequence ID" value="KAK7499354.1"/>
    <property type="molecule type" value="Genomic_DNA"/>
</dbReference>
<proteinExistence type="predicted"/>
<name>A0ABD0LII4_9CAEN</name>
<gene>
    <name evidence="1" type="ORF">BaRGS_00009329</name>
</gene>
<organism evidence="1 2">
    <name type="scientific">Batillaria attramentaria</name>
    <dbReference type="NCBI Taxonomy" id="370345"/>
    <lineage>
        <taxon>Eukaryota</taxon>
        <taxon>Metazoa</taxon>
        <taxon>Spiralia</taxon>
        <taxon>Lophotrochozoa</taxon>
        <taxon>Mollusca</taxon>
        <taxon>Gastropoda</taxon>
        <taxon>Caenogastropoda</taxon>
        <taxon>Sorbeoconcha</taxon>
        <taxon>Cerithioidea</taxon>
        <taxon>Batillariidae</taxon>
        <taxon>Batillaria</taxon>
    </lineage>
</organism>
<feature type="non-terminal residue" evidence="1">
    <location>
        <position position="1"/>
    </location>
</feature>
<dbReference type="AlphaFoldDB" id="A0ABD0LII4"/>
<reference evidence="1 2" key="1">
    <citation type="journal article" date="2023" name="Sci. Data">
        <title>Genome assembly of the Korean intertidal mud-creeper Batillaria attramentaria.</title>
        <authorList>
            <person name="Patra A.K."/>
            <person name="Ho P.T."/>
            <person name="Jun S."/>
            <person name="Lee S.J."/>
            <person name="Kim Y."/>
            <person name="Won Y.J."/>
        </authorList>
    </citation>
    <scope>NUCLEOTIDE SEQUENCE [LARGE SCALE GENOMIC DNA]</scope>
    <source>
        <strain evidence="1">Wonlab-2016</strain>
    </source>
</reference>
<sequence length="114" mass="12882">HYCVSYPESTWRPKKVILLTYRRSGSSFTADVDHHSSDVCFISEPLRAFADLHEVPVAVSDSDSQSQFTDSAFSLNSATGSDANSSLAEPKPTYTRHFSDDWFKLHPWLVLRND</sequence>
<accession>A0ABD0LII4</accession>
<comment type="caution">
    <text evidence="1">The sequence shown here is derived from an EMBL/GenBank/DDBJ whole genome shotgun (WGS) entry which is preliminary data.</text>
</comment>
<dbReference type="Proteomes" id="UP001519460">
    <property type="component" value="Unassembled WGS sequence"/>
</dbReference>
<protein>
    <submittedName>
        <fullName evidence="1">Uncharacterized protein</fullName>
    </submittedName>
</protein>